<reference evidence="9" key="1">
    <citation type="submission" date="2016-10" db="EMBL/GenBank/DDBJ databases">
        <authorList>
            <person name="de Groot N.N."/>
        </authorList>
    </citation>
    <scope>NUCLEOTIDE SEQUENCE</scope>
</reference>
<evidence type="ECO:0000256" key="4">
    <source>
        <dbReference type="ARBA" id="ARBA00022801"/>
    </source>
</evidence>
<comment type="cofactor">
    <cofactor evidence="1">
        <name>Zn(2+)</name>
        <dbReference type="ChEBI" id="CHEBI:29105"/>
    </cofactor>
</comment>
<dbReference type="GO" id="GO:0004222">
    <property type="term" value="F:metalloendopeptidase activity"/>
    <property type="evidence" value="ECO:0007669"/>
    <property type="project" value="InterPro"/>
</dbReference>
<dbReference type="EMBL" id="FPHD01000049">
    <property type="protein sequence ID" value="SFV59213.1"/>
    <property type="molecule type" value="Genomic_DNA"/>
</dbReference>
<proteinExistence type="predicted"/>
<sequence>MKYASKLPDEKVNRPKEHLFLFALKLLSGLLVFVVIFYLIVTASVNIIAENLSPEHEAKIMKYVQMDIDMNQTQKSTQLQHMVDKLAVCAKLPYKVDAYVMDDFHVNAMAVPGAKMLVTKGLLHKVKTENELAMVLGHELGHFKHKDNIKSMGKGLIFAVAGMLLSSDNYGSLFSTTLEMTNNRYSQEQEMAADLFGVDMLNCAYGTANGATVLFEKMKKEGEGWKYLLADHPDFIKRIKKMKAYIHEREYDTSKKLIPLGRIYK</sequence>
<dbReference type="GO" id="GO:0051603">
    <property type="term" value="P:proteolysis involved in protein catabolic process"/>
    <property type="evidence" value="ECO:0007669"/>
    <property type="project" value="TreeGrafter"/>
</dbReference>
<gene>
    <name evidence="9" type="ORF">MNB_SV-8-269</name>
</gene>
<dbReference type="PANTHER" id="PTHR22726:SF1">
    <property type="entry name" value="METALLOENDOPEPTIDASE OMA1, MITOCHONDRIAL"/>
    <property type="match status" value="1"/>
</dbReference>
<keyword evidence="7" id="KW-0472">Membrane</keyword>
<accession>A0A1W1C0D5</accession>
<protein>
    <submittedName>
        <fullName evidence="9">Peptidase M48, Ste24p</fullName>
    </submittedName>
</protein>
<dbReference type="CDD" id="cd07332">
    <property type="entry name" value="M48C_Oma1_like"/>
    <property type="match status" value="1"/>
</dbReference>
<feature type="domain" description="Peptidase M48" evidence="8">
    <location>
        <begin position="74"/>
        <end position="244"/>
    </location>
</feature>
<keyword evidence="7" id="KW-0812">Transmembrane</keyword>
<feature type="transmembrane region" description="Helical" evidence="7">
    <location>
        <begin position="20"/>
        <end position="41"/>
    </location>
</feature>
<organism evidence="9">
    <name type="scientific">hydrothermal vent metagenome</name>
    <dbReference type="NCBI Taxonomy" id="652676"/>
    <lineage>
        <taxon>unclassified sequences</taxon>
        <taxon>metagenomes</taxon>
        <taxon>ecological metagenomes</taxon>
    </lineage>
</organism>
<dbReference type="GO" id="GO:0046872">
    <property type="term" value="F:metal ion binding"/>
    <property type="evidence" value="ECO:0007669"/>
    <property type="project" value="UniProtKB-KW"/>
</dbReference>
<dbReference type="InterPro" id="IPR051156">
    <property type="entry name" value="Mito/Outer_Membr_Metalloprot"/>
</dbReference>
<dbReference type="PANTHER" id="PTHR22726">
    <property type="entry name" value="METALLOENDOPEPTIDASE OMA1"/>
    <property type="match status" value="1"/>
</dbReference>
<dbReference type="AlphaFoldDB" id="A0A1W1C0D5"/>
<evidence type="ECO:0000313" key="9">
    <source>
        <dbReference type="EMBL" id="SFV59213.1"/>
    </source>
</evidence>
<evidence type="ECO:0000256" key="5">
    <source>
        <dbReference type="ARBA" id="ARBA00022833"/>
    </source>
</evidence>
<keyword evidence="7" id="KW-1133">Transmembrane helix</keyword>
<name>A0A1W1C0D5_9ZZZZ</name>
<dbReference type="InterPro" id="IPR001915">
    <property type="entry name" value="Peptidase_M48"/>
</dbReference>
<keyword evidence="5" id="KW-0862">Zinc</keyword>
<dbReference type="Pfam" id="PF01435">
    <property type="entry name" value="Peptidase_M48"/>
    <property type="match status" value="1"/>
</dbReference>
<keyword evidence="6" id="KW-0482">Metalloprotease</keyword>
<evidence type="ECO:0000256" key="1">
    <source>
        <dbReference type="ARBA" id="ARBA00001947"/>
    </source>
</evidence>
<evidence type="ECO:0000256" key="2">
    <source>
        <dbReference type="ARBA" id="ARBA00022670"/>
    </source>
</evidence>
<keyword evidence="2" id="KW-0645">Protease</keyword>
<keyword evidence="3" id="KW-0479">Metal-binding</keyword>
<evidence type="ECO:0000259" key="8">
    <source>
        <dbReference type="Pfam" id="PF01435"/>
    </source>
</evidence>
<evidence type="ECO:0000256" key="3">
    <source>
        <dbReference type="ARBA" id="ARBA00022723"/>
    </source>
</evidence>
<keyword evidence="4" id="KW-0378">Hydrolase</keyword>
<dbReference type="Gene3D" id="3.30.2010.10">
    <property type="entry name" value="Metalloproteases ('zincins'), catalytic domain"/>
    <property type="match status" value="1"/>
</dbReference>
<evidence type="ECO:0000256" key="6">
    <source>
        <dbReference type="ARBA" id="ARBA00023049"/>
    </source>
</evidence>
<evidence type="ECO:0000256" key="7">
    <source>
        <dbReference type="SAM" id="Phobius"/>
    </source>
</evidence>
<dbReference type="GO" id="GO:0016020">
    <property type="term" value="C:membrane"/>
    <property type="evidence" value="ECO:0007669"/>
    <property type="project" value="TreeGrafter"/>
</dbReference>